<dbReference type="Proteomes" id="UP000760860">
    <property type="component" value="Unassembled WGS sequence"/>
</dbReference>
<evidence type="ECO:0000313" key="5">
    <source>
        <dbReference type="EMBL" id="KAG3208192.1"/>
    </source>
</evidence>
<evidence type="ECO:0000313" key="2">
    <source>
        <dbReference type="EMBL" id="KAG2885915.1"/>
    </source>
</evidence>
<reference evidence="7 8" key="1">
    <citation type="submission" date="2018-01" db="EMBL/GenBank/DDBJ databases">
        <title>Draft genome of the strawberry crown rot pathogen Phytophthora cactorum.</title>
        <authorList>
            <person name="Armitage A.D."/>
            <person name="Lysoe E."/>
            <person name="Nellist C.F."/>
            <person name="Harrison R.J."/>
            <person name="Brurberg M.B."/>
        </authorList>
    </citation>
    <scope>NUCLEOTIDE SEQUENCE [LARGE SCALE GENOMIC DNA]</scope>
    <source>
        <strain evidence="7 8">10300</strain>
    </source>
</reference>
<evidence type="ECO:0000313" key="6">
    <source>
        <dbReference type="EMBL" id="KAG6947333.1"/>
    </source>
</evidence>
<evidence type="ECO:0000313" key="3">
    <source>
        <dbReference type="EMBL" id="KAG2895678.1"/>
    </source>
</evidence>
<dbReference type="Proteomes" id="UP000251314">
    <property type="component" value="Unassembled WGS sequence"/>
</dbReference>
<dbReference type="OrthoDB" id="10271286at2759"/>
<dbReference type="Proteomes" id="UP000735874">
    <property type="component" value="Unassembled WGS sequence"/>
</dbReference>
<dbReference type="Proteomes" id="UP000697107">
    <property type="component" value="Unassembled WGS sequence"/>
</dbReference>
<dbReference type="EMBL" id="MJFZ01000095">
    <property type="protein sequence ID" value="RAW38138.1"/>
    <property type="molecule type" value="Genomic_DNA"/>
</dbReference>
<dbReference type="EMBL" id="RCMV01001531">
    <property type="protein sequence ID" value="KAG3208192.1"/>
    <property type="molecule type" value="Genomic_DNA"/>
</dbReference>
<dbReference type="EMBL" id="JAENGZ010001569">
    <property type="protein sequence ID" value="KAG6947333.1"/>
    <property type="molecule type" value="Genomic_DNA"/>
</dbReference>
<evidence type="ECO:0000313" key="7">
    <source>
        <dbReference type="EMBL" id="RAW38138.1"/>
    </source>
</evidence>
<dbReference type="EMBL" id="RCMG01001317">
    <property type="protein sequence ID" value="KAG2830440.1"/>
    <property type="molecule type" value="Genomic_DNA"/>
</dbReference>
<evidence type="ECO:0000313" key="8">
    <source>
        <dbReference type="Proteomes" id="UP000251314"/>
    </source>
</evidence>
<gene>
    <name evidence="6" type="ORF">JG687_00016208</name>
    <name evidence="7" type="ORF">PC110_g5616</name>
    <name evidence="1" type="ORF">PC113_g21111</name>
    <name evidence="2" type="ORF">PC115_g20847</name>
    <name evidence="3" type="ORF">PC117_g23209</name>
    <name evidence="4" type="ORF">PC118_g20983</name>
    <name evidence="5" type="ORF">PC129_g20781</name>
</gene>
<organism evidence="7 8">
    <name type="scientific">Phytophthora cactorum</name>
    <dbReference type="NCBI Taxonomy" id="29920"/>
    <lineage>
        <taxon>Eukaryota</taxon>
        <taxon>Sar</taxon>
        <taxon>Stramenopiles</taxon>
        <taxon>Oomycota</taxon>
        <taxon>Peronosporomycetes</taxon>
        <taxon>Peronosporales</taxon>
        <taxon>Peronosporaceae</taxon>
        <taxon>Phytophthora</taxon>
    </lineage>
</organism>
<dbReference type="AlphaFoldDB" id="A0A329SQZ4"/>
<proteinExistence type="predicted"/>
<dbReference type="VEuPathDB" id="FungiDB:PC110_g5616"/>
<name>A0A329SQZ4_9STRA</name>
<dbReference type="EMBL" id="RCMI01001379">
    <property type="protein sequence ID" value="KAG2885915.1"/>
    <property type="molecule type" value="Genomic_DNA"/>
</dbReference>
<sequence>MITCTCPKSRTGATRSLNISGVRRLDELDLGADVAIACPLEDEPVVADASTESSGPQAIHLRVMAHTAQSLSRLCGRRLHFLERAAEEHSLLWKEEFAGTFE</sequence>
<reference evidence="1" key="2">
    <citation type="submission" date="2018-10" db="EMBL/GenBank/DDBJ databases">
        <title>Effector identification in a new, highly contiguous assembly of the strawberry crown rot pathogen Phytophthora cactorum.</title>
        <authorList>
            <person name="Armitage A.D."/>
            <person name="Nellist C.F."/>
            <person name="Bates H."/>
            <person name="Vickerstaff R.J."/>
            <person name="Harrison R.J."/>
        </authorList>
    </citation>
    <scope>NUCLEOTIDE SEQUENCE</scope>
    <source>
        <strain evidence="1">15-7</strain>
        <strain evidence="2">4032</strain>
        <strain evidence="3">4040</strain>
        <strain evidence="4">P415</strain>
        <strain evidence="5">P421</strain>
    </source>
</reference>
<dbReference type="Proteomes" id="UP000688947">
    <property type="component" value="Unassembled WGS sequence"/>
</dbReference>
<keyword evidence="8" id="KW-1185">Reference proteome</keyword>
<dbReference type="EMBL" id="RCML01001354">
    <property type="protein sequence ID" value="KAG2963271.1"/>
    <property type="molecule type" value="Genomic_DNA"/>
</dbReference>
<comment type="caution">
    <text evidence="7">The sequence shown here is derived from an EMBL/GenBank/DDBJ whole genome shotgun (WGS) entry which is preliminary data.</text>
</comment>
<dbReference type="Proteomes" id="UP000736787">
    <property type="component" value="Unassembled WGS sequence"/>
</dbReference>
<reference evidence="6" key="3">
    <citation type="submission" date="2021-01" db="EMBL/GenBank/DDBJ databases">
        <title>Phytophthora aleatoria, a newly-described species from Pinus radiata is distinct from Phytophthora cactorum isolates based on comparative genomics.</title>
        <authorList>
            <person name="Mcdougal R."/>
            <person name="Panda P."/>
            <person name="Williams N."/>
            <person name="Studholme D.J."/>
        </authorList>
    </citation>
    <scope>NUCLEOTIDE SEQUENCE</scope>
    <source>
        <strain evidence="6">NZFS 3830</strain>
    </source>
</reference>
<accession>A0A329SQZ4</accession>
<dbReference type="Proteomes" id="UP000774804">
    <property type="component" value="Unassembled WGS sequence"/>
</dbReference>
<evidence type="ECO:0000313" key="4">
    <source>
        <dbReference type="EMBL" id="KAG2963271.1"/>
    </source>
</evidence>
<protein>
    <submittedName>
        <fullName evidence="7">Uncharacterized protein</fullName>
    </submittedName>
</protein>
<dbReference type="EMBL" id="RCMK01001379">
    <property type="protein sequence ID" value="KAG2895678.1"/>
    <property type="molecule type" value="Genomic_DNA"/>
</dbReference>
<evidence type="ECO:0000313" key="1">
    <source>
        <dbReference type="EMBL" id="KAG2830440.1"/>
    </source>
</evidence>